<evidence type="ECO:0000256" key="1">
    <source>
        <dbReference type="ARBA" id="ARBA00004123"/>
    </source>
</evidence>
<evidence type="ECO:0000256" key="2">
    <source>
        <dbReference type="ARBA" id="ARBA00023015"/>
    </source>
</evidence>
<sequence>MTSIPPLSEIPIPSPSSSTSSSSSSSSSSSKGNNNNNTNNNSRKRERERCMKMSHMYNQLQATVPGLFPKASREMIVSKTIEYIKELEDKKQKLEELKDSMLQSTTTNTNCSLKLYLSTNNVAFFGIQLHHQPASITLIFKVFFKHHAQILSANASVNQGTLILAITALVQNGTLEIIKREIMNF</sequence>
<evidence type="ECO:0000259" key="7">
    <source>
        <dbReference type="PROSITE" id="PS50888"/>
    </source>
</evidence>
<gene>
    <name evidence="8" type="ORF">Lalb_Chr12g0196451</name>
</gene>
<dbReference type="InterPro" id="IPR036638">
    <property type="entry name" value="HLH_DNA-bd_sf"/>
</dbReference>
<dbReference type="GO" id="GO:0046983">
    <property type="term" value="F:protein dimerization activity"/>
    <property type="evidence" value="ECO:0007669"/>
    <property type="project" value="InterPro"/>
</dbReference>
<keyword evidence="9" id="KW-1185">Reference proteome</keyword>
<keyword evidence="5" id="KW-0175">Coiled coil</keyword>
<evidence type="ECO:0000313" key="8">
    <source>
        <dbReference type="EMBL" id="KAE9602145.1"/>
    </source>
</evidence>
<dbReference type="OrthoDB" id="1927122at2759"/>
<evidence type="ECO:0000256" key="3">
    <source>
        <dbReference type="ARBA" id="ARBA00023163"/>
    </source>
</evidence>
<feature type="domain" description="BHLH" evidence="7">
    <location>
        <begin position="37"/>
        <end position="87"/>
    </location>
</feature>
<dbReference type="Gene3D" id="4.10.280.10">
    <property type="entry name" value="Helix-loop-helix DNA-binding domain"/>
    <property type="match status" value="1"/>
</dbReference>
<dbReference type="GO" id="GO:0003700">
    <property type="term" value="F:DNA-binding transcription factor activity"/>
    <property type="evidence" value="ECO:0007669"/>
    <property type="project" value="InterPro"/>
</dbReference>
<dbReference type="Proteomes" id="UP000447434">
    <property type="component" value="Chromosome 12"/>
</dbReference>
<dbReference type="PANTHER" id="PTHR46772">
    <property type="entry name" value="BHLH DOMAIN-CONTAINING PROTEIN"/>
    <property type="match status" value="1"/>
</dbReference>
<name>A0A6A4PKU1_LUPAL</name>
<dbReference type="PROSITE" id="PS50888">
    <property type="entry name" value="BHLH"/>
    <property type="match status" value="1"/>
</dbReference>
<reference evidence="9" key="1">
    <citation type="journal article" date="2020" name="Nat. Commun.">
        <title>Genome sequence of the cluster root forming white lupin.</title>
        <authorList>
            <person name="Hufnagel B."/>
            <person name="Marques A."/>
            <person name="Soriano A."/>
            <person name="Marques L."/>
            <person name="Divol F."/>
            <person name="Doumas P."/>
            <person name="Sallet E."/>
            <person name="Mancinotti D."/>
            <person name="Carrere S."/>
            <person name="Marande W."/>
            <person name="Arribat S."/>
            <person name="Keller J."/>
            <person name="Huneau C."/>
            <person name="Blein T."/>
            <person name="Aime D."/>
            <person name="Laguerre M."/>
            <person name="Taylor J."/>
            <person name="Schubert V."/>
            <person name="Nelson M."/>
            <person name="Geu-Flores F."/>
            <person name="Crespi M."/>
            <person name="Gallardo-Guerrero K."/>
            <person name="Delaux P.-M."/>
            <person name="Salse J."/>
            <person name="Berges H."/>
            <person name="Guyot R."/>
            <person name="Gouzy J."/>
            <person name="Peret B."/>
        </authorList>
    </citation>
    <scope>NUCLEOTIDE SEQUENCE [LARGE SCALE GENOMIC DNA]</scope>
    <source>
        <strain evidence="9">cv. Amiga</strain>
    </source>
</reference>
<evidence type="ECO:0000313" key="9">
    <source>
        <dbReference type="Proteomes" id="UP000447434"/>
    </source>
</evidence>
<feature type="compositionally biased region" description="Low complexity" evidence="6">
    <location>
        <begin position="1"/>
        <end position="41"/>
    </location>
</feature>
<dbReference type="SUPFAM" id="SSF47459">
    <property type="entry name" value="HLH, helix-loop-helix DNA-binding domain"/>
    <property type="match status" value="1"/>
</dbReference>
<dbReference type="InterPro" id="IPR011598">
    <property type="entry name" value="bHLH_dom"/>
</dbReference>
<dbReference type="AlphaFoldDB" id="A0A6A4PKU1"/>
<dbReference type="PANTHER" id="PTHR46772:SF6">
    <property type="entry name" value="BHLH DOMAIN-CONTAINING PROTEIN"/>
    <property type="match status" value="1"/>
</dbReference>
<evidence type="ECO:0000256" key="6">
    <source>
        <dbReference type="SAM" id="MobiDB-lite"/>
    </source>
</evidence>
<evidence type="ECO:0000256" key="5">
    <source>
        <dbReference type="SAM" id="Coils"/>
    </source>
</evidence>
<dbReference type="GO" id="GO:0009960">
    <property type="term" value="P:endosperm development"/>
    <property type="evidence" value="ECO:0007669"/>
    <property type="project" value="InterPro"/>
</dbReference>
<organism evidence="8 9">
    <name type="scientific">Lupinus albus</name>
    <name type="common">White lupine</name>
    <name type="synonym">Lupinus termis</name>
    <dbReference type="NCBI Taxonomy" id="3870"/>
    <lineage>
        <taxon>Eukaryota</taxon>
        <taxon>Viridiplantae</taxon>
        <taxon>Streptophyta</taxon>
        <taxon>Embryophyta</taxon>
        <taxon>Tracheophyta</taxon>
        <taxon>Spermatophyta</taxon>
        <taxon>Magnoliopsida</taxon>
        <taxon>eudicotyledons</taxon>
        <taxon>Gunneridae</taxon>
        <taxon>Pentapetalae</taxon>
        <taxon>rosids</taxon>
        <taxon>fabids</taxon>
        <taxon>Fabales</taxon>
        <taxon>Fabaceae</taxon>
        <taxon>Papilionoideae</taxon>
        <taxon>50 kb inversion clade</taxon>
        <taxon>genistoids sensu lato</taxon>
        <taxon>core genistoids</taxon>
        <taxon>Genisteae</taxon>
        <taxon>Lupinus</taxon>
    </lineage>
</organism>
<proteinExistence type="predicted"/>
<comment type="caution">
    <text evidence="8">The sequence shown here is derived from an EMBL/GenBank/DDBJ whole genome shotgun (WGS) entry which is preliminary data.</text>
</comment>
<dbReference type="GO" id="GO:0005634">
    <property type="term" value="C:nucleus"/>
    <property type="evidence" value="ECO:0007669"/>
    <property type="project" value="UniProtKB-SubCell"/>
</dbReference>
<comment type="subcellular location">
    <subcellularLocation>
        <location evidence="1">Nucleus</location>
    </subcellularLocation>
</comment>
<dbReference type="SMART" id="SM00353">
    <property type="entry name" value="HLH"/>
    <property type="match status" value="1"/>
</dbReference>
<protein>
    <submittedName>
        <fullName evidence="8">Putative transcription factor bHLH family</fullName>
    </submittedName>
</protein>
<feature type="region of interest" description="Disordered" evidence="6">
    <location>
        <begin position="1"/>
        <end position="45"/>
    </location>
</feature>
<dbReference type="EMBL" id="WOCE01000012">
    <property type="protein sequence ID" value="KAE9602145.1"/>
    <property type="molecule type" value="Genomic_DNA"/>
</dbReference>
<keyword evidence="2" id="KW-0805">Transcription regulation</keyword>
<evidence type="ECO:0000256" key="4">
    <source>
        <dbReference type="ARBA" id="ARBA00023242"/>
    </source>
</evidence>
<feature type="coiled-coil region" evidence="5">
    <location>
        <begin position="77"/>
        <end position="107"/>
    </location>
</feature>
<dbReference type="InterPro" id="IPR044278">
    <property type="entry name" value="BHLH95-like"/>
</dbReference>
<accession>A0A6A4PKU1</accession>
<keyword evidence="3" id="KW-0804">Transcription</keyword>
<dbReference type="Pfam" id="PF00010">
    <property type="entry name" value="HLH"/>
    <property type="match status" value="1"/>
</dbReference>
<keyword evidence="4" id="KW-0539">Nucleus</keyword>